<evidence type="ECO:0000256" key="1">
    <source>
        <dbReference type="SAM" id="Phobius"/>
    </source>
</evidence>
<keyword evidence="1" id="KW-0472">Membrane</keyword>
<proteinExistence type="predicted"/>
<name>A0A9P7FF20_9AGAM</name>
<keyword evidence="1" id="KW-0812">Transmembrane</keyword>
<evidence type="ECO:0000313" key="3">
    <source>
        <dbReference type="Proteomes" id="UP000823399"/>
    </source>
</evidence>
<dbReference type="GeneID" id="64695657"/>
<organism evidence="2 3">
    <name type="scientific">Suillus discolor</name>
    <dbReference type="NCBI Taxonomy" id="1912936"/>
    <lineage>
        <taxon>Eukaryota</taxon>
        <taxon>Fungi</taxon>
        <taxon>Dikarya</taxon>
        <taxon>Basidiomycota</taxon>
        <taxon>Agaricomycotina</taxon>
        <taxon>Agaricomycetes</taxon>
        <taxon>Agaricomycetidae</taxon>
        <taxon>Boletales</taxon>
        <taxon>Suillineae</taxon>
        <taxon>Suillaceae</taxon>
        <taxon>Suillus</taxon>
    </lineage>
</organism>
<feature type="transmembrane region" description="Helical" evidence="1">
    <location>
        <begin position="156"/>
        <end position="176"/>
    </location>
</feature>
<accession>A0A9P7FF20</accession>
<keyword evidence="1" id="KW-1133">Transmembrane helix</keyword>
<evidence type="ECO:0000313" key="2">
    <source>
        <dbReference type="EMBL" id="KAG2114201.1"/>
    </source>
</evidence>
<reference evidence="2" key="1">
    <citation type="journal article" date="2020" name="New Phytol.">
        <title>Comparative genomics reveals dynamic genome evolution in host specialist ectomycorrhizal fungi.</title>
        <authorList>
            <person name="Lofgren L.A."/>
            <person name="Nguyen N.H."/>
            <person name="Vilgalys R."/>
            <person name="Ruytinx J."/>
            <person name="Liao H.L."/>
            <person name="Branco S."/>
            <person name="Kuo A."/>
            <person name="LaButti K."/>
            <person name="Lipzen A."/>
            <person name="Andreopoulos W."/>
            <person name="Pangilinan J."/>
            <person name="Riley R."/>
            <person name="Hundley H."/>
            <person name="Na H."/>
            <person name="Barry K."/>
            <person name="Grigoriev I.V."/>
            <person name="Stajich J.E."/>
            <person name="Kennedy P.G."/>
        </authorList>
    </citation>
    <scope>NUCLEOTIDE SEQUENCE</scope>
    <source>
        <strain evidence="2">FC423</strain>
    </source>
</reference>
<sequence>MKPSEAIELRIHLEWYLAGKKYHFIGAEDGDRTPITEGLTLQQSTAASLFWNIDQTERIISHIKNLGNRTEKYTNIDGFMKEQGIAFCGRIWNILLLVLEHIESLHVDGIVNSLDIDKFVDHFNNDNLKHSTLAGIIMAVDAGILAIPNIGSQMTTIALCSMSLILCVHCIFASVVTQHFGQKMKSLEYALSQFASNIEVNDLLQLEQTVLTNFDSVALCMLGFLVGIFTVPNRSLITTIPCAIALVSLGGFVVWSLVVIFRQGLTYGSGTAY</sequence>
<comment type="caution">
    <text evidence="2">The sequence shown here is derived from an EMBL/GenBank/DDBJ whole genome shotgun (WGS) entry which is preliminary data.</text>
</comment>
<gene>
    <name evidence="2" type="ORF">F5147DRAFT_650010</name>
</gene>
<dbReference type="OrthoDB" id="2656719at2759"/>
<dbReference type="RefSeq" id="XP_041296314.1">
    <property type="nucleotide sequence ID" value="XM_041433398.1"/>
</dbReference>
<dbReference type="Proteomes" id="UP000823399">
    <property type="component" value="Unassembled WGS sequence"/>
</dbReference>
<keyword evidence="3" id="KW-1185">Reference proteome</keyword>
<feature type="transmembrane region" description="Helical" evidence="1">
    <location>
        <begin position="210"/>
        <end position="230"/>
    </location>
</feature>
<dbReference type="EMBL" id="JABBWM010000010">
    <property type="protein sequence ID" value="KAG2114201.1"/>
    <property type="molecule type" value="Genomic_DNA"/>
</dbReference>
<dbReference type="AlphaFoldDB" id="A0A9P7FF20"/>
<feature type="transmembrane region" description="Helical" evidence="1">
    <location>
        <begin position="236"/>
        <end position="261"/>
    </location>
</feature>
<protein>
    <submittedName>
        <fullName evidence="2">Uncharacterized protein</fullName>
    </submittedName>
</protein>